<dbReference type="RefSeq" id="WP_054211481.1">
    <property type="nucleotide sequence ID" value="NZ_LGSZ01000070.1"/>
</dbReference>
<sequence>MRALILMLGLPDMSTPQLVVFLAIVGVGVLLFGWISDMLLRDGAFGIIINGLIVLAGAIGGTLIWRKLDYVTTWRHLGYAIGSNPAATSAFVALGAGLATLIIITTVRRWL</sequence>
<protein>
    <recommendedName>
        <fullName evidence="4">GlsB/YeaQ/YmgE family stress response membrane protein</fullName>
    </recommendedName>
</protein>
<accession>A0A0N0M986</accession>
<feature type="transmembrane region" description="Helical" evidence="1">
    <location>
        <begin position="16"/>
        <end position="35"/>
    </location>
</feature>
<feature type="transmembrane region" description="Helical" evidence="1">
    <location>
        <begin position="47"/>
        <end position="66"/>
    </location>
</feature>
<dbReference type="PATRIC" id="fig|1526658.3.peg.4354"/>
<name>A0A0N0M986_9HYPH</name>
<keyword evidence="1" id="KW-1133">Transmembrane helix</keyword>
<evidence type="ECO:0000256" key="1">
    <source>
        <dbReference type="SAM" id="Phobius"/>
    </source>
</evidence>
<keyword evidence="1" id="KW-0812">Transmembrane</keyword>
<evidence type="ECO:0008006" key="4">
    <source>
        <dbReference type="Google" id="ProtNLM"/>
    </source>
</evidence>
<dbReference type="EMBL" id="LGSZ01000070">
    <property type="protein sequence ID" value="KPH76231.1"/>
    <property type="molecule type" value="Genomic_DNA"/>
</dbReference>
<feature type="transmembrane region" description="Helical" evidence="1">
    <location>
        <begin position="86"/>
        <end position="107"/>
    </location>
</feature>
<organism evidence="2 3">
    <name type="scientific">Bosea vaviloviae</name>
    <dbReference type="NCBI Taxonomy" id="1526658"/>
    <lineage>
        <taxon>Bacteria</taxon>
        <taxon>Pseudomonadati</taxon>
        <taxon>Pseudomonadota</taxon>
        <taxon>Alphaproteobacteria</taxon>
        <taxon>Hyphomicrobiales</taxon>
        <taxon>Boseaceae</taxon>
        <taxon>Bosea</taxon>
    </lineage>
</organism>
<keyword evidence="3" id="KW-1185">Reference proteome</keyword>
<comment type="caution">
    <text evidence="2">The sequence shown here is derived from an EMBL/GenBank/DDBJ whole genome shotgun (WGS) entry which is preliminary data.</text>
</comment>
<reference evidence="2 3" key="1">
    <citation type="submission" date="2015-07" db="EMBL/GenBank/DDBJ databases">
        <title>Whole genome sequencing of Bosea vaviloviae isolated from cave pool.</title>
        <authorList>
            <person name="Tan N.E.H."/>
            <person name="Lee Y.P."/>
            <person name="Gan H.M."/>
            <person name="Barton H."/>
            <person name="Savka M.A."/>
        </authorList>
    </citation>
    <scope>NUCLEOTIDE SEQUENCE [LARGE SCALE GENOMIC DNA]</scope>
    <source>
        <strain evidence="2 3">SD260</strain>
    </source>
</reference>
<evidence type="ECO:0000313" key="3">
    <source>
        <dbReference type="Proteomes" id="UP000037822"/>
    </source>
</evidence>
<gene>
    <name evidence="2" type="ORF">AE618_23435</name>
</gene>
<dbReference type="OrthoDB" id="8161993at2"/>
<evidence type="ECO:0000313" key="2">
    <source>
        <dbReference type="EMBL" id="KPH76231.1"/>
    </source>
</evidence>
<dbReference type="Proteomes" id="UP000037822">
    <property type="component" value="Unassembled WGS sequence"/>
</dbReference>
<keyword evidence="1" id="KW-0472">Membrane</keyword>
<dbReference type="AlphaFoldDB" id="A0A0N0M986"/>
<proteinExistence type="predicted"/>